<dbReference type="SUPFAM" id="SSF140482">
    <property type="entry name" value="MAST3 pre-PK domain-like"/>
    <property type="match status" value="1"/>
</dbReference>
<dbReference type="EC" id="2.7.11.1" evidence="1"/>
<evidence type="ECO:0000313" key="11">
    <source>
        <dbReference type="Proteomes" id="UP001434883"/>
    </source>
</evidence>
<evidence type="ECO:0000256" key="1">
    <source>
        <dbReference type="ARBA" id="ARBA00012513"/>
    </source>
</evidence>
<evidence type="ECO:0000256" key="7">
    <source>
        <dbReference type="ARBA" id="ARBA00047899"/>
    </source>
</evidence>
<keyword evidence="5 10" id="KW-0418">Kinase</keyword>
<dbReference type="PROSITE" id="PS50011">
    <property type="entry name" value="PROTEIN_KINASE_DOM"/>
    <property type="match status" value="1"/>
</dbReference>
<evidence type="ECO:0000256" key="3">
    <source>
        <dbReference type="ARBA" id="ARBA00022679"/>
    </source>
</evidence>
<keyword evidence="3" id="KW-0808">Transferase</keyword>
<dbReference type="PANTHER" id="PTHR24356:SF140">
    <property type="entry name" value="MICROTUBULE-ASSOCIATED SERINE_THREONINE-PROTEIN KINASE 3"/>
    <property type="match status" value="1"/>
</dbReference>
<dbReference type="InterPro" id="IPR011009">
    <property type="entry name" value="Kinase-like_dom_sf"/>
</dbReference>
<dbReference type="EMBL" id="JAHRIN010059113">
    <property type="protein sequence ID" value="MEQ2211744.1"/>
    <property type="molecule type" value="Genomic_DNA"/>
</dbReference>
<keyword evidence="4" id="KW-0547">Nucleotide-binding</keyword>
<evidence type="ECO:0000259" key="9">
    <source>
        <dbReference type="PROSITE" id="PS50011"/>
    </source>
</evidence>
<reference evidence="10 11" key="1">
    <citation type="submission" date="2021-06" db="EMBL/GenBank/DDBJ databases">
        <authorList>
            <person name="Palmer J.M."/>
        </authorList>
    </citation>
    <scope>NUCLEOTIDE SEQUENCE [LARGE SCALE GENOMIC DNA]</scope>
    <source>
        <strain evidence="10 11">XC_2019</strain>
        <tissue evidence="10">Muscle</tissue>
    </source>
</reference>
<comment type="caution">
    <text evidence="10">The sequence shown here is derived from an EMBL/GenBank/DDBJ whole genome shotgun (WGS) entry which is preliminary data.</text>
</comment>
<accession>A0ABV0RU16</accession>
<dbReference type="InterPro" id="IPR050236">
    <property type="entry name" value="Ser_Thr_kinase_AGC"/>
</dbReference>
<comment type="catalytic activity">
    <reaction evidence="7">
        <text>L-threonyl-[protein] + ATP = O-phospho-L-threonyl-[protein] + ADP + H(+)</text>
        <dbReference type="Rhea" id="RHEA:46608"/>
        <dbReference type="Rhea" id="RHEA-COMP:11060"/>
        <dbReference type="Rhea" id="RHEA-COMP:11605"/>
        <dbReference type="ChEBI" id="CHEBI:15378"/>
        <dbReference type="ChEBI" id="CHEBI:30013"/>
        <dbReference type="ChEBI" id="CHEBI:30616"/>
        <dbReference type="ChEBI" id="CHEBI:61977"/>
        <dbReference type="ChEBI" id="CHEBI:456216"/>
        <dbReference type="EC" id="2.7.11.1"/>
    </reaction>
</comment>
<dbReference type="PANTHER" id="PTHR24356">
    <property type="entry name" value="SERINE/THREONINE-PROTEIN KINASE"/>
    <property type="match status" value="1"/>
</dbReference>
<dbReference type="SUPFAM" id="SSF56112">
    <property type="entry name" value="Protein kinase-like (PK-like)"/>
    <property type="match status" value="1"/>
</dbReference>
<protein>
    <recommendedName>
        <fullName evidence="1">non-specific serine/threonine protein kinase</fullName>
        <ecNumber evidence="1">2.7.11.1</ecNumber>
    </recommendedName>
</protein>
<proteinExistence type="predicted"/>
<dbReference type="InterPro" id="IPR023142">
    <property type="entry name" value="MAST_pre-PK_dom_sf"/>
</dbReference>
<evidence type="ECO:0000256" key="2">
    <source>
        <dbReference type="ARBA" id="ARBA00022527"/>
    </source>
</evidence>
<gene>
    <name evidence="10" type="primary">MAST3_2</name>
    <name evidence="10" type="ORF">XENOCAPTIV_014366</name>
</gene>
<dbReference type="SMART" id="SM00220">
    <property type="entry name" value="S_TKc"/>
    <property type="match status" value="1"/>
</dbReference>
<sequence length="273" mass="31190">ATAQMEGQLVHIISEYSPDTALPLADGVLGFIQHQLVELARDCLDKSQDGLVTSRYFVELQEKLEKLLHEAPIYNMKTASVSQTEELTALSVRLLINPLMLQESYPNCILSLQEFDPEEFYQRLEAAEGQAKVGQGIKTDIPRYIISQLGLTRDPLEGEGKSYQCETHQRFAMKKINRQNLILRNQIQQVFVERDILTFAENPFVVSMFCSFETRRHLCMVMEYVEGGDCANLLKNIGPLPVDMARMYFAETVLALEYLHNYGIVHRDLKPDK</sequence>
<dbReference type="Gene3D" id="1.20.1480.20">
    <property type="entry name" value="MAST3 pre-PK domain-like"/>
    <property type="match status" value="1"/>
</dbReference>
<feature type="domain" description="Protein kinase" evidence="9">
    <location>
        <begin position="127"/>
        <end position="273"/>
    </location>
</feature>
<dbReference type="Gene3D" id="3.30.200.20">
    <property type="entry name" value="Phosphorylase Kinase, domain 1"/>
    <property type="match status" value="1"/>
</dbReference>
<keyword evidence="2" id="KW-0723">Serine/threonine-protein kinase</keyword>
<evidence type="ECO:0000256" key="5">
    <source>
        <dbReference type="ARBA" id="ARBA00022777"/>
    </source>
</evidence>
<feature type="non-terminal residue" evidence="10">
    <location>
        <position position="1"/>
    </location>
</feature>
<organism evidence="10 11">
    <name type="scientific">Xenoophorus captivus</name>
    <dbReference type="NCBI Taxonomy" id="1517983"/>
    <lineage>
        <taxon>Eukaryota</taxon>
        <taxon>Metazoa</taxon>
        <taxon>Chordata</taxon>
        <taxon>Craniata</taxon>
        <taxon>Vertebrata</taxon>
        <taxon>Euteleostomi</taxon>
        <taxon>Actinopterygii</taxon>
        <taxon>Neopterygii</taxon>
        <taxon>Teleostei</taxon>
        <taxon>Neoteleostei</taxon>
        <taxon>Acanthomorphata</taxon>
        <taxon>Ovalentaria</taxon>
        <taxon>Atherinomorphae</taxon>
        <taxon>Cyprinodontiformes</taxon>
        <taxon>Goodeidae</taxon>
        <taxon>Xenoophorus</taxon>
    </lineage>
</organism>
<dbReference type="InterPro" id="IPR000719">
    <property type="entry name" value="Prot_kinase_dom"/>
</dbReference>
<dbReference type="Pfam" id="PF08926">
    <property type="entry name" value="DUF1908"/>
    <property type="match status" value="1"/>
</dbReference>
<evidence type="ECO:0000256" key="8">
    <source>
        <dbReference type="ARBA" id="ARBA00048679"/>
    </source>
</evidence>
<dbReference type="Pfam" id="PF00069">
    <property type="entry name" value="Pkinase"/>
    <property type="match status" value="1"/>
</dbReference>
<comment type="catalytic activity">
    <reaction evidence="8">
        <text>L-seryl-[protein] + ATP = O-phospho-L-seryl-[protein] + ADP + H(+)</text>
        <dbReference type="Rhea" id="RHEA:17989"/>
        <dbReference type="Rhea" id="RHEA-COMP:9863"/>
        <dbReference type="Rhea" id="RHEA-COMP:11604"/>
        <dbReference type="ChEBI" id="CHEBI:15378"/>
        <dbReference type="ChEBI" id="CHEBI:29999"/>
        <dbReference type="ChEBI" id="CHEBI:30616"/>
        <dbReference type="ChEBI" id="CHEBI:83421"/>
        <dbReference type="ChEBI" id="CHEBI:456216"/>
        <dbReference type="EC" id="2.7.11.1"/>
    </reaction>
</comment>
<evidence type="ECO:0000313" key="10">
    <source>
        <dbReference type="EMBL" id="MEQ2211744.1"/>
    </source>
</evidence>
<dbReference type="InterPro" id="IPR015022">
    <property type="entry name" value="MAST_pre-PK_dom"/>
</dbReference>
<name>A0ABV0RU16_9TELE</name>
<dbReference type="Gene3D" id="1.10.510.10">
    <property type="entry name" value="Transferase(Phosphotransferase) domain 1"/>
    <property type="match status" value="1"/>
</dbReference>
<evidence type="ECO:0000256" key="4">
    <source>
        <dbReference type="ARBA" id="ARBA00022741"/>
    </source>
</evidence>
<keyword evidence="11" id="KW-1185">Reference proteome</keyword>
<dbReference type="Proteomes" id="UP001434883">
    <property type="component" value="Unassembled WGS sequence"/>
</dbReference>
<evidence type="ECO:0000256" key="6">
    <source>
        <dbReference type="ARBA" id="ARBA00022840"/>
    </source>
</evidence>
<dbReference type="GO" id="GO:0016301">
    <property type="term" value="F:kinase activity"/>
    <property type="evidence" value="ECO:0007669"/>
    <property type="project" value="UniProtKB-KW"/>
</dbReference>
<keyword evidence="6" id="KW-0067">ATP-binding</keyword>